<dbReference type="EnsemblPlants" id="Pp3c26_12230V3.4">
    <property type="protein sequence ID" value="Pp3c26_12230V3.4"/>
    <property type="gene ID" value="Pp3c26_12230"/>
</dbReference>
<evidence type="ECO:0000256" key="3">
    <source>
        <dbReference type="ARBA" id="ARBA00022528"/>
    </source>
</evidence>
<dbReference type="Pfam" id="PF00504">
    <property type="entry name" value="Chloroa_b-bind"/>
    <property type="match status" value="1"/>
</dbReference>
<reference evidence="9" key="3">
    <citation type="submission" date="2020-12" db="UniProtKB">
        <authorList>
            <consortium name="EnsemblPlants"/>
        </authorList>
    </citation>
    <scope>IDENTIFICATION</scope>
</reference>
<organism evidence="9 10">
    <name type="scientific">Physcomitrium patens</name>
    <name type="common">Spreading-leaved earth moss</name>
    <name type="synonym">Physcomitrella patens</name>
    <dbReference type="NCBI Taxonomy" id="3218"/>
    <lineage>
        <taxon>Eukaryota</taxon>
        <taxon>Viridiplantae</taxon>
        <taxon>Streptophyta</taxon>
        <taxon>Embryophyta</taxon>
        <taxon>Bryophyta</taxon>
        <taxon>Bryophytina</taxon>
        <taxon>Bryopsida</taxon>
        <taxon>Funariidae</taxon>
        <taxon>Funariales</taxon>
        <taxon>Funariaceae</taxon>
        <taxon>Physcomitrium</taxon>
    </lineage>
</organism>
<keyword evidence="5 8" id="KW-0934">Plastid</keyword>
<protein>
    <recommendedName>
        <fullName evidence="8">Chlorophyll a-b binding protein, chloroplastic</fullName>
    </recommendedName>
</protein>
<feature type="binding site" description="axial binding residue" evidence="7">
    <location>
        <position position="133"/>
    </location>
    <ligand>
        <name>chlorophyll b</name>
        <dbReference type="ChEBI" id="CHEBI:61721"/>
        <label>1</label>
    </ligand>
    <ligandPart>
        <name>Mg</name>
        <dbReference type="ChEBI" id="CHEBI:25107"/>
    </ligandPart>
</feature>
<keyword evidence="8" id="KW-0604">Photosystem II</keyword>
<proteinExistence type="inferred from homology"/>
<comment type="function">
    <text evidence="8">The light-harvesting complex (LHC) functions as a light receptor, it captures and delivers excitation energy to photosystems with which it is closely associated.</text>
</comment>
<dbReference type="AlphaFoldDB" id="A0A7I4CSU7"/>
<dbReference type="Gramene" id="Pp3c26_12230V3.4">
    <property type="protein sequence ID" value="Pp3c26_12230V3.4"/>
    <property type="gene ID" value="Pp3c26_12230"/>
</dbReference>
<sequence length="228" mass="24108">MAAMAAAKAEFLGQSVVASKSEVVSERKGALRVVSLLGKAKKAAAPAKKAAGKAAGAVKKASVKVNVPSNEELAKWYGPDRRIYLPEGLLAKDEIPEYLTGEVPGDYGYDPFGLSKKPEDFDRYQAYELIHARWAMLGAAGFVLPEAFNKFGAVCGPEAVWWKTGALLLEGDSIKYFGATVPLNLAAAVIAEVILVGGAEYYRSTNKSPLGSVCDGTSHVWVGAVKVG</sequence>
<dbReference type="InterPro" id="IPR001344">
    <property type="entry name" value="Chloro_AB-bd_pln"/>
</dbReference>
<keyword evidence="10" id="KW-1185">Reference proteome</keyword>
<reference evidence="9 10" key="1">
    <citation type="journal article" date="2008" name="Science">
        <title>The Physcomitrella genome reveals evolutionary insights into the conquest of land by plants.</title>
        <authorList>
            <person name="Rensing S."/>
            <person name="Lang D."/>
            <person name="Zimmer A."/>
            <person name="Terry A."/>
            <person name="Salamov A."/>
            <person name="Shapiro H."/>
            <person name="Nishiyama T."/>
            <person name="Perroud P.-F."/>
            <person name="Lindquist E."/>
            <person name="Kamisugi Y."/>
            <person name="Tanahashi T."/>
            <person name="Sakakibara K."/>
            <person name="Fujita T."/>
            <person name="Oishi K."/>
            <person name="Shin-I T."/>
            <person name="Kuroki Y."/>
            <person name="Toyoda A."/>
            <person name="Suzuki Y."/>
            <person name="Hashimoto A."/>
            <person name="Yamaguchi K."/>
            <person name="Sugano A."/>
            <person name="Kohara Y."/>
            <person name="Fujiyama A."/>
            <person name="Anterola A."/>
            <person name="Aoki S."/>
            <person name="Ashton N."/>
            <person name="Barbazuk W.B."/>
            <person name="Barker E."/>
            <person name="Bennetzen J."/>
            <person name="Bezanilla M."/>
            <person name="Blankenship R."/>
            <person name="Cho S.H."/>
            <person name="Dutcher S."/>
            <person name="Estelle M."/>
            <person name="Fawcett J.A."/>
            <person name="Gundlach H."/>
            <person name="Hanada K."/>
            <person name="Heyl A."/>
            <person name="Hicks K.A."/>
            <person name="Hugh J."/>
            <person name="Lohr M."/>
            <person name="Mayer K."/>
            <person name="Melkozernov A."/>
            <person name="Murata T."/>
            <person name="Nelson D."/>
            <person name="Pils B."/>
            <person name="Prigge M."/>
            <person name="Reiss B."/>
            <person name="Renner T."/>
            <person name="Rombauts S."/>
            <person name="Rushton P."/>
            <person name="Sanderfoot A."/>
            <person name="Schween G."/>
            <person name="Shiu S.-H."/>
            <person name="Stueber K."/>
            <person name="Theodoulou F.L."/>
            <person name="Tu H."/>
            <person name="Van de Peer Y."/>
            <person name="Verrier P.J."/>
            <person name="Waters E."/>
            <person name="Wood A."/>
            <person name="Yang L."/>
            <person name="Cove D."/>
            <person name="Cuming A."/>
            <person name="Hasebe M."/>
            <person name="Lucas S."/>
            <person name="Mishler D.B."/>
            <person name="Reski R."/>
            <person name="Grigoriev I."/>
            <person name="Quatrano R.S."/>
            <person name="Boore J.L."/>
        </authorList>
    </citation>
    <scope>NUCLEOTIDE SEQUENCE [LARGE SCALE GENOMIC DNA]</scope>
    <source>
        <strain evidence="9 10">cv. Gransden 2004</strain>
    </source>
</reference>
<evidence type="ECO:0000256" key="2">
    <source>
        <dbReference type="ARBA" id="ARBA00022494"/>
    </source>
</evidence>
<name>A0A7I4CSU7_PHYPA</name>
<dbReference type="EMBL" id="ABEU02000026">
    <property type="status" value="NOT_ANNOTATED_CDS"/>
    <property type="molecule type" value="Genomic_DNA"/>
</dbReference>
<gene>
    <name evidence="9" type="primary">LOC112278009</name>
</gene>
<keyword evidence="8" id="KW-0603">Photosystem I</keyword>
<comment type="similarity">
    <text evidence="8">Belongs to the light-harvesting chlorophyll a/b-binding (LHC) protein family.</text>
</comment>
<keyword evidence="2 7" id="KW-0148">Chlorophyll</keyword>
<evidence type="ECO:0000256" key="4">
    <source>
        <dbReference type="ARBA" id="ARBA00022531"/>
    </source>
</evidence>
<feature type="binding site" evidence="7">
    <location>
        <position position="131"/>
    </location>
    <ligand>
        <name>chlorophyll a</name>
        <dbReference type="ChEBI" id="CHEBI:58416"/>
        <label>1</label>
    </ligand>
</feature>
<dbReference type="Proteomes" id="UP000006727">
    <property type="component" value="Chromosome 26"/>
</dbReference>
<feature type="binding site" description="axial binding residue" evidence="7">
    <location>
        <position position="189"/>
    </location>
    <ligand>
        <name>chlorophyll b</name>
        <dbReference type="ChEBI" id="CHEBI:61721"/>
        <label>1</label>
    </ligand>
    <ligandPart>
        <name>Mg</name>
        <dbReference type="ChEBI" id="CHEBI:25107"/>
    </ligandPart>
</feature>
<accession>A0A7I4CSU7</accession>
<dbReference type="GO" id="GO:0009765">
    <property type="term" value="P:photosynthesis, light harvesting"/>
    <property type="evidence" value="ECO:0007669"/>
    <property type="project" value="InterPro"/>
</dbReference>
<dbReference type="EnsemblPlants" id="Pp3c26_12240V3.2">
    <property type="protein sequence ID" value="Pp3c26_12240V3.2"/>
    <property type="gene ID" value="Pp3c26_12240"/>
</dbReference>
<evidence type="ECO:0000256" key="5">
    <source>
        <dbReference type="ARBA" id="ARBA00022640"/>
    </source>
</evidence>
<keyword evidence="3 8" id="KW-0150">Chloroplast</keyword>
<evidence type="ECO:0000313" key="10">
    <source>
        <dbReference type="Proteomes" id="UP000006727"/>
    </source>
</evidence>
<feature type="binding site" description="axial binding residue" evidence="7">
    <location>
        <position position="84"/>
    </location>
    <ligand>
        <name>chlorophyll b</name>
        <dbReference type="ChEBI" id="CHEBI:61721"/>
        <label>1</label>
    </ligand>
    <ligandPart>
        <name>Mg</name>
        <dbReference type="ChEBI" id="CHEBI:25107"/>
    </ligandPart>
</feature>
<feature type="binding site" evidence="7">
    <location>
        <position position="115"/>
    </location>
    <ligand>
        <name>chlorophyll a</name>
        <dbReference type="ChEBI" id="CHEBI:58416"/>
        <label>1</label>
    </ligand>
</feature>
<keyword evidence="4 8" id="KW-0602">Photosynthesis</keyword>
<dbReference type="Gramene" id="Pp3c26_12240V3.2">
    <property type="protein sequence ID" value="Pp3c26_12240V3.2"/>
    <property type="gene ID" value="Pp3c26_12240"/>
</dbReference>
<dbReference type="SUPFAM" id="SSF103511">
    <property type="entry name" value="Chlorophyll a-b binding protein"/>
    <property type="match status" value="1"/>
</dbReference>
<dbReference type="InterPro" id="IPR022796">
    <property type="entry name" value="Chloroa_b-bind"/>
</dbReference>
<dbReference type="GO" id="GO:0009523">
    <property type="term" value="C:photosystem II"/>
    <property type="evidence" value="ECO:0007669"/>
    <property type="project" value="UniProtKB-KW"/>
</dbReference>
<evidence type="ECO:0000256" key="7">
    <source>
        <dbReference type="PIRSR" id="PIRSR601344-1"/>
    </source>
</evidence>
<dbReference type="Gene3D" id="1.10.3460.10">
    <property type="entry name" value="Chlorophyll a/b binding protein domain"/>
    <property type="match status" value="1"/>
</dbReference>
<keyword evidence="8" id="KW-0793">Thylakoid</keyword>
<keyword evidence="6 8" id="KW-0157">Chromophore</keyword>
<dbReference type="GO" id="GO:0009522">
    <property type="term" value="C:photosystem I"/>
    <property type="evidence" value="ECO:0007669"/>
    <property type="project" value="UniProtKB-KW"/>
</dbReference>
<evidence type="ECO:0000256" key="8">
    <source>
        <dbReference type="RuleBase" id="RU363080"/>
    </source>
</evidence>
<dbReference type="GO" id="GO:0009535">
    <property type="term" value="C:chloroplast thylakoid membrane"/>
    <property type="evidence" value="ECO:0007669"/>
    <property type="project" value="UniProtKB-SubCell"/>
</dbReference>
<feature type="binding site" evidence="7">
    <location>
        <position position="128"/>
    </location>
    <ligand>
        <name>chlorophyll a</name>
        <dbReference type="ChEBI" id="CHEBI:58416"/>
        <label>1</label>
    </ligand>
</feature>
<dbReference type="GO" id="GO:0016168">
    <property type="term" value="F:chlorophyll binding"/>
    <property type="evidence" value="ECO:0007669"/>
    <property type="project" value="UniProtKB-KW"/>
</dbReference>
<comment type="subcellular location">
    <subcellularLocation>
        <location evidence="1 8">Plastid</location>
        <location evidence="1 8">Chloroplast thylakoid membrane</location>
    </subcellularLocation>
</comment>
<dbReference type="PANTHER" id="PTHR21649">
    <property type="entry name" value="CHLOROPHYLL A/B BINDING PROTEIN"/>
    <property type="match status" value="1"/>
</dbReference>
<evidence type="ECO:0000256" key="1">
    <source>
        <dbReference type="ARBA" id="ARBA00004334"/>
    </source>
</evidence>
<reference evidence="9 10" key="2">
    <citation type="journal article" date="2018" name="Plant J.">
        <title>The Physcomitrella patens chromosome-scale assembly reveals moss genome structure and evolution.</title>
        <authorList>
            <person name="Lang D."/>
            <person name="Ullrich K.K."/>
            <person name="Murat F."/>
            <person name="Fuchs J."/>
            <person name="Jenkins J."/>
            <person name="Haas F.B."/>
            <person name="Piednoel M."/>
            <person name="Gundlach H."/>
            <person name="Van Bel M."/>
            <person name="Meyberg R."/>
            <person name="Vives C."/>
            <person name="Morata J."/>
            <person name="Symeonidi A."/>
            <person name="Hiss M."/>
            <person name="Muchero W."/>
            <person name="Kamisugi Y."/>
            <person name="Saleh O."/>
            <person name="Blanc G."/>
            <person name="Decker E.L."/>
            <person name="van Gessel N."/>
            <person name="Grimwood J."/>
            <person name="Hayes R.D."/>
            <person name="Graham S.W."/>
            <person name="Gunter L.E."/>
            <person name="McDaniel S.F."/>
            <person name="Hoernstein S.N.W."/>
            <person name="Larsson A."/>
            <person name="Li F.W."/>
            <person name="Perroud P.F."/>
            <person name="Phillips J."/>
            <person name="Ranjan P."/>
            <person name="Rokshar D.S."/>
            <person name="Rothfels C.J."/>
            <person name="Schneider L."/>
            <person name="Shu S."/>
            <person name="Stevenson D.W."/>
            <person name="Thummler F."/>
            <person name="Tillich M."/>
            <person name="Villarreal Aguilar J.C."/>
            <person name="Widiez T."/>
            <person name="Wong G.K."/>
            <person name="Wymore A."/>
            <person name="Zhang Y."/>
            <person name="Zimmer A.D."/>
            <person name="Quatrano R.S."/>
            <person name="Mayer K.F.X."/>
            <person name="Goodstein D."/>
            <person name="Casacuberta J.M."/>
            <person name="Vandepoele K."/>
            <person name="Reski R."/>
            <person name="Cuming A.C."/>
            <person name="Tuskan G.A."/>
            <person name="Maumus F."/>
            <person name="Salse J."/>
            <person name="Schmutz J."/>
            <person name="Rensing S.A."/>
        </authorList>
    </citation>
    <scope>NUCLEOTIDE SEQUENCE [LARGE SCALE GENOMIC DNA]</scope>
    <source>
        <strain evidence="9 10">cv. Gransden 2004</strain>
    </source>
</reference>
<evidence type="ECO:0000256" key="6">
    <source>
        <dbReference type="ARBA" id="ARBA00022991"/>
    </source>
</evidence>
<evidence type="ECO:0000313" key="9">
    <source>
        <dbReference type="EnsemblPlants" id="Pp3c26_12230V3.4"/>
    </source>
</evidence>